<dbReference type="InterPro" id="IPR029063">
    <property type="entry name" value="SAM-dependent_MTases_sf"/>
</dbReference>
<dbReference type="CDD" id="cd02440">
    <property type="entry name" value="AdoMet_MTases"/>
    <property type="match status" value="1"/>
</dbReference>
<sequence>MEVTEDIFRGYTAAQGQNYSSVRPGYSPELFKIIIDHHTSTGGQLHTVVDVGCGPGQAIKDLAPFFDNAIGLDPSEGMIDTARASAKSANLPIRFEVSTAETLGIDLEPPISDGSVDMVTAATAAHWFDMAGFWKAASRILKPGGTVAIWARSGAAINATKTPNGVAIKALVEEFYIGLRPWARVGNLLARDLYIGLPLPWTLEVPVVEFDKESFVRKEWNKDKTGIENDIIRTGGPVTPEQFEKLMGTSSPVSRWREAHPDKVGTEEDIVRQLRRRIESLLHEAGIKPGEETLTGEVAMVLLLVKKKL</sequence>
<reference evidence="2 3" key="1">
    <citation type="submission" date="2017-02" db="EMBL/GenBank/DDBJ databases">
        <title>Genomes of Trichoderma spp. with biocontrol activity.</title>
        <authorList>
            <person name="Gardiner D."/>
            <person name="Kazan K."/>
            <person name="Vos C."/>
            <person name="Harvey P."/>
        </authorList>
    </citation>
    <scope>NUCLEOTIDE SEQUENCE [LARGE SCALE GENOMIC DNA]</scope>
    <source>
        <strain evidence="2 3">A5MH</strain>
    </source>
</reference>
<gene>
    <name evidence="2" type="ORF">TGAMA5MH_04271</name>
</gene>
<comment type="caution">
    <text evidence="2">The sequence shown here is derived from an EMBL/GenBank/DDBJ whole genome shotgun (WGS) entry which is preliminary data.</text>
</comment>
<name>A0A2K0TEN1_9HYPO</name>
<proteinExistence type="predicted"/>
<dbReference type="OrthoDB" id="10027013at2759"/>
<feature type="domain" description="Methyltransferase type 11" evidence="1">
    <location>
        <begin position="49"/>
        <end position="149"/>
    </location>
</feature>
<dbReference type="GO" id="GO:0008757">
    <property type="term" value="F:S-adenosylmethionine-dependent methyltransferase activity"/>
    <property type="evidence" value="ECO:0007669"/>
    <property type="project" value="InterPro"/>
</dbReference>
<dbReference type="AlphaFoldDB" id="A0A2K0TEN1"/>
<evidence type="ECO:0000259" key="1">
    <source>
        <dbReference type="Pfam" id="PF08241"/>
    </source>
</evidence>
<dbReference type="Gene3D" id="3.40.50.150">
    <property type="entry name" value="Vaccinia Virus protein VP39"/>
    <property type="match status" value="1"/>
</dbReference>
<evidence type="ECO:0000313" key="3">
    <source>
        <dbReference type="Proteomes" id="UP000236546"/>
    </source>
</evidence>
<organism evidence="2 3">
    <name type="scientific">Trichoderma gamsii</name>
    <dbReference type="NCBI Taxonomy" id="398673"/>
    <lineage>
        <taxon>Eukaryota</taxon>
        <taxon>Fungi</taxon>
        <taxon>Dikarya</taxon>
        <taxon>Ascomycota</taxon>
        <taxon>Pezizomycotina</taxon>
        <taxon>Sordariomycetes</taxon>
        <taxon>Hypocreomycetidae</taxon>
        <taxon>Hypocreales</taxon>
        <taxon>Hypocreaceae</taxon>
        <taxon>Trichoderma</taxon>
    </lineage>
</organism>
<dbReference type="InterPro" id="IPR013216">
    <property type="entry name" value="Methyltransf_11"/>
</dbReference>
<accession>A0A2K0TEN1</accession>
<dbReference type="PANTHER" id="PTHR44942:SF10">
    <property type="entry name" value="METHYLTRANSFERASE TYPE 11 DOMAIN-CONTAINING PROTEIN"/>
    <property type="match status" value="1"/>
</dbReference>
<evidence type="ECO:0000313" key="2">
    <source>
        <dbReference type="EMBL" id="PNP43986.1"/>
    </source>
</evidence>
<dbReference type="PANTHER" id="PTHR44942">
    <property type="entry name" value="METHYLTRANSF_11 DOMAIN-CONTAINING PROTEIN"/>
    <property type="match status" value="1"/>
</dbReference>
<dbReference type="InterPro" id="IPR051052">
    <property type="entry name" value="Diverse_substrate_MTase"/>
</dbReference>
<dbReference type="EMBL" id="MTYH01000036">
    <property type="protein sequence ID" value="PNP43986.1"/>
    <property type="molecule type" value="Genomic_DNA"/>
</dbReference>
<dbReference type="Pfam" id="PF08241">
    <property type="entry name" value="Methyltransf_11"/>
    <property type="match status" value="1"/>
</dbReference>
<dbReference type="Proteomes" id="UP000236546">
    <property type="component" value="Unassembled WGS sequence"/>
</dbReference>
<dbReference type="SUPFAM" id="SSF53335">
    <property type="entry name" value="S-adenosyl-L-methionine-dependent methyltransferases"/>
    <property type="match status" value="1"/>
</dbReference>
<protein>
    <recommendedName>
        <fullName evidence="1">Methyltransferase type 11 domain-containing protein</fullName>
    </recommendedName>
</protein>